<reference evidence="1 2" key="1">
    <citation type="submission" date="2023-08" db="EMBL/GenBank/DDBJ databases">
        <title>Phytohabitans sansha sp. nov., isolated from marine sediment.</title>
        <authorList>
            <person name="Zhao Y."/>
            <person name="Yi K."/>
        </authorList>
    </citation>
    <scope>NUCLEOTIDE SEQUENCE [LARGE SCALE GENOMIC DNA]</scope>
    <source>
        <strain evidence="1 2">ZYX-F-186</strain>
    </source>
</reference>
<dbReference type="InterPro" id="IPR035903">
    <property type="entry name" value="HesB-like_dom_sf"/>
</dbReference>
<sequence>MVTLTDNAIGLIRRLTDRPGIPHEAGLRIATGSEPGALTAGVVSGPVTGDHVLDSAGARVFLDPQAVRALDDKAIDAAIKDGTVTFTITDQPG</sequence>
<dbReference type="Proteomes" id="UP001230908">
    <property type="component" value="Unassembled WGS sequence"/>
</dbReference>
<comment type="caution">
    <text evidence="1">The sequence shown here is derived from an EMBL/GenBank/DDBJ whole genome shotgun (WGS) entry which is preliminary data.</text>
</comment>
<gene>
    <name evidence="1" type="ORF">RB614_24140</name>
</gene>
<keyword evidence="2" id="KW-1185">Reference proteome</keyword>
<dbReference type="EMBL" id="JAVHUY010000023">
    <property type="protein sequence ID" value="MDQ7907616.1"/>
    <property type="molecule type" value="Genomic_DNA"/>
</dbReference>
<proteinExistence type="predicted"/>
<protein>
    <submittedName>
        <fullName evidence="1">Adhesin</fullName>
    </submittedName>
</protein>
<organism evidence="1 2">
    <name type="scientific">Phytohabitans maris</name>
    <dbReference type="NCBI Taxonomy" id="3071409"/>
    <lineage>
        <taxon>Bacteria</taxon>
        <taxon>Bacillati</taxon>
        <taxon>Actinomycetota</taxon>
        <taxon>Actinomycetes</taxon>
        <taxon>Micromonosporales</taxon>
        <taxon>Micromonosporaceae</taxon>
    </lineage>
</organism>
<evidence type="ECO:0000313" key="2">
    <source>
        <dbReference type="Proteomes" id="UP001230908"/>
    </source>
</evidence>
<accession>A0ABU0ZKP0</accession>
<dbReference type="SUPFAM" id="SSF89360">
    <property type="entry name" value="HesB-like domain"/>
    <property type="match status" value="1"/>
</dbReference>
<name>A0ABU0ZKP0_9ACTN</name>
<dbReference type="RefSeq" id="WP_308714893.1">
    <property type="nucleotide sequence ID" value="NZ_JAVHUY010000023.1"/>
</dbReference>
<evidence type="ECO:0000313" key="1">
    <source>
        <dbReference type="EMBL" id="MDQ7907616.1"/>
    </source>
</evidence>